<dbReference type="AlphaFoldDB" id="A0AAJ7JH00"/>
<dbReference type="RefSeq" id="XP_017893356.1">
    <property type="nucleotide sequence ID" value="XM_018037867.2"/>
</dbReference>
<dbReference type="InterPro" id="IPR043030">
    <property type="entry name" value="BGBP_N_sf"/>
</dbReference>
<sequence length="454" mass="52062">MRDNYFSCISIVILLNIVHFISVDSYILPNVEFKFLNQQGVLISIPDEPGLTFFAIHGNINKDIGLNQMGEISREIYRKDNEKWSIWDKDANLRVGDTLNYWFVVQVNGTEYKSHIERWIVTTTGEGAQDTKNSGSLVDELLFEESFNTLNKSIWSREIKLPLSPDYEFCIYHNEHHELLVNISDDKLRIMPGILEDYYGEGVTGYGTLTISDCTSELPEECSRKVVNFNIIPPTISVRLTTKNSFSFRYGKIEIRAKFPKGDWLYPEMWLRPKYNDYGTGYASGCVILGLARGNDNLVNATGSIFDSRRLDCGFRQGVSQNVGSYMVSKIRENGPKWTEDFHTYTTIWSSGGFQFLVDDEEIGKLTPGTNGWINGSNEMAPFNKEFYISLGVGVGGIRVFPDNTTSSNYAKPWENLHAKAMLKFWKARNNWLPSWKRQNNAFEIDYIRVWSLK</sequence>
<gene>
    <name evidence="7" type="primary">LOC108632973</name>
</gene>
<dbReference type="Pfam" id="PF00722">
    <property type="entry name" value="Glyco_hydro_16"/>
    <property type="match status" value="1"/>
</dbReference>
<comment type="similarity">
    <text evidence="1">Belongs to the insect beta-1,3-glucan binding protein family.</text>
</comment>
<keyword evidence="6" id="KW-1185">Reference proteome</keyword>
<dbReference type="InterPro" id="IPR050546">
    <property type="entry name" value="Glycosyl_Hydrlase_16"/>
</dbReference>
<evidence type="ECO:0000256" key="2">
    <source>
        <dbReference type="ARBA" id="ARBA00022588"/>
    </source>
</evidence>
<feature type="domain" description="GH16" evidence="4">
    <location>
        <begin position="165"/>
        <end position="454"/>
    </location>
</feature>
<protein>
    <submittedName>
        <fullName evidence="7">Beta-1,3-glucan-binding protein-like isoform X1</fullName>
    </submittedName>
</protein>
<dbReference type="Gene3D" id="2.60.40.2140">
    <property type="entry name" value="Beta-1,3-glucan-recognition protein, N-terminal domain"/>
    <property type="match status" value="1"/>
</dbReference>
<dbReference type="InterPro" id="IPR000757">
    <property type="entry name" value="Beta-glucanase-like"/>
</dbReference>
<evidence type="ECO:0000259" key="5">
    <source>
        <dbReference type="PROSITE" id="PS51969"/>
    </source>
</evidence>
<evidence type="ECO:0000313" key="6">
    <source>
        <dbReference type="Proteomes" id="UP000694925"/>
    </source>
</evidence>
<dbReference type="PANTHER" id="PTHR10963">
    <property type="entry name" value="GLYCOSYL HYDROLASE-RELATED"/>
    <property type="match status" value="1"/>
</dbReference>
<proteinExistence type="inferred from homology"/>
<evidence type="ECO:0000313" key="7">
    <source>
        <dbReference type="RefSeq" id="XP_017893356.1"/>
    </source>
</evidence>
<evidence type="ECO:0000256" key="3">
    <source>
        <dbReference type="ARBA" id="ARBA00022859"/>
    </source>
</evidence>
<dbReference type="InterPro" id="IPR031756">
    <property type="entry name" value="BGBP_N"/>
</dbReference>
<dbReference type="InterPro" id="IPR013320">
    <property type="entry name" value="ConA-like_dom_sf"/>
</dbReference>
<evidence type="ECO:0000259" key="4">
    <source>
        <dbReference type="PROSITE" id="PS51762"/>
    </source>
</evidence>
<feature type="domain" description="CBM39" evidence="5">
    <location>
        <begin position="26"/>
        <end position="126"/>
    </location>
</feature>
<dbReference type="GO" id="GO:0005975">
    <property type="term" value="P:carbohydrate metabolic process"/>
    <property type="evidence" value="ECO:0007669"/>
    <property type="project" value="InterPro"/>
</dbReference>
<dbReference type="SUPFAM" id="SSF49899">
    <property type="entry name" value="Concanavalin A-like lectins/glucanases"/>
    <property type="match status" value="1"/>
</dbReference>
<dbReference type="Pfam" id="PF15886">
    <property type="entry name" value="CBM39"/>
    <property type="match status" value="1"/>
</dbReference>
<dbReference type="GO" id="GO:0030246">
    <property type="term" value="F:carbohydrate binding"/>
    <property type="evidence" value="ECO:0007669"/>
    <property type="project" value="InterPro"/>
</dbReference>
<keyword evidence="3" id="KW-0391">Immunity</keyword>
<dbReference type="PROSITE" id="PS51969">
    <property type="entry name" value="CBM39"/>
    <property type="match status" value="1"/>
</dbReference>
<organism evidence="6 7">
    <name type="scientific">Ceratina calcarata</name>
    <dbReference type="NCBI Taxonomy" id="156304"/>
    <lineage>
        <taxon>Eukaryota</taxon>
        <taxon>Metazoa</taxon>
        <taxon>Ecdysozoa</taxon>
        <taxon>Arthropoda</taxon>
        <taxon>Hexapoda</taxon>
        <taxon>Insecta</taxon>
        <taxon>Pterygota</taxon>
        <taxon>Neoptera</taxon>
        <taxon>Endopterygota</taxon>
        <taxon>Hymenoptera</taxon>
        <taxon>Apocrita</taxon>
        <taxon>Aculeata</taxon>
        <taxon>Apoidea</taxon>
        <taxon>Anthophila</taxon>
        <taxon>Apidae</taxon>
        <taxon>Ceratina</taxon>
        <taxon>Zadontomerus</taxon>
    </lineage>
</organism>
<dbReference type="KEGG" id="ccal:108632973"/>
<dbReference type="GO" id="GO:0045087">
    <property type="term" value="P:innate immune response"/>
    <property type="evidence" value="ECO:0007669"/>
    <property type="project" value="UniProtKB-KW"/>
</dbReference>
<dbReference type="Proteomes" id="UP000694925">
    <property type="component" value="Unplaced"/>
</dbReference>
<reference evidence="7" key="1">
    <citation type="submission" date="2025-08" db="UniProtKB">
        <authorList>
            <consortium name="RefSeq"/>
        </authorList>
    </citation>
    <scope>IDENTIFICATION</scope>
    <source>
        <tissue evidence="7">Whole body</tissue>
    </source>
</reference>
<dbReference type="PROSITE" id="PS51762">
    <property type="entry name" value="GH16_2"/>
    <property type="match status" value="1"/>
</dbReference>
<evidence type="ECO:0000256" key="1">
    <source>
        <dbReference type="ARBA" id="ARBA00008781"/>
    </source>
</evidence>
<dbReference type="Gene3D" id="2.60.120.200">
    <property type="match status" value="1"/>
</dbReference>
<name>A0AAJ7JH00_9HYME</name>
<dbReference type="GeneID" id="108632973"/>
<dbReference type="GO" id="GO:0004553">
    <property type="term" value="F:hydrolase activity, hydrolyzing O-glycosyl compounds"/>
    <property type="evidence" value="ECO:0007669"/>
    <property type="project" value="InterPro"/>
</dbReference>
<accession>A0AAJ7JH00</accession>
<keyword evidence="2" id="KW-0399">Innate immunity</keyword>
<dbReference type="PANTHER" id="PTHR10963:SF60">
    <property type="entry name" value="GRAM-NEGATIVE BACTERIA-BINDING PROTEIN 1-RELATED"/>
    <property type="match status" value="1"/>
</dbReference>